<dbReference type="SUPFAM" id="SSF74653">
    <property type="entry name" value="TolA/TonB C-terminal domain"/>
    <property type="match status" value="1"/>
</dbReference>
<keyword evidence="4" id="KW-0472">Membrane</keyword>
<keyword evidence="2" id="KW-0812">Transmembrane</keyword>
<dbReference type="WBParaSite" id="GPLIN_001437400">
    <property type="protein sequence ID" value="GPLIN_001437400"/>
    <property type="gene ID" value="GPLIN_001437400"/>
</dbReference>
<evidence type="ECO:0000256" key="1">
    <source>
        <dbReference type="ARBA" id="ARBA00004167"/>
    </source>
</evidence>
<accession>A0A183CNB7</accession>
<evidence type="ECO:0000259" key="5">
    <source>
        <dbReference type="PROSITE" id="PS52015"/>
    </source>
</evidence>
<dbReference type="PROSITE" id="PS52015">
    <property type="entry name" value="TONB_CTD"/>
    <property type="match status" value="1"/>
</dbReference>
<dbReference type="InterPro" id="IPR006260">
    <property type="entry name" value="TonB/TolA_C"/>
</dbReference>
<keyword evidence="6" id="KW-1185">Reference proteome</keyword>
<dbReference type="Pfam" id="PF03544">
    <property type="entry name" value="TonB_C"/>
    <property type="match status" value="1"/>
</dbReference>
<reference evidence="6" key="1">
    <citation type="submission" date="2014-05" db="EMBL/GenBank/DDBJ databases">
        <title>The genome and life-stage specific transcriptomes of Globodera pallida elucidate key aspects of plant parasitism by a cyst nematode.</title>
        <authorList>
            <person name="Cotton J.A."/>
            <person name="Lilley C.J."/>
            <person name="Jones L.M."/>
            <person name="Kikuchi T."/>
            <person name="Reid A.J."/>
            <person name="Thorpe P."/>
            <person name="Tsai I.J."/>
            <person name="Beasley H."/>
            <person name="Blok V."/>
            <person name="Cock P.J.A."/>
            <person name="Van den Akker S.E."/>
            <person name="Holroyd N."/>
            <person name="Hunt M."/>
            <person name="Mantelin S."/>
            <person name="Naghra H."/>
            <person name="Pain A."/>
            <person name="Palomares-Rius J.E."/>
            <person name="Zarowiecki M."/>
            <person name="Berriman M."/>
            <person name="Jones J.T."/>
            <person name="Urwin P.E."/>
        </authorList>
    </citation>
    <scope>NUCLEOTIDE SEQUENCE [LARGE SCALE GENOMIC DNA]</scope>
    <source>
        <strain evidence="6">Lindley</strain>
    </source>
</reference>
<evidence type="ECO:0000256" key="4">
    <source>
        <dbReference type="ARBA" id="ARBA00023136"/>
    </source>
</evidence>
<dbReference type="NCBIfam" id="TIGR01352">
    <property type="entry name" value="tonB_Cterm"/>
    <property type="match status" value="1"/>
</dbReference>
<sequence>MADKFTRRAEASGWLSVRLTRGGSLASLCEYTRVTNLRESGGRTYFTIADGYVSVGEEASLTSANAARYLSDAGPGGAASLIVHRLSANSSIQRAFARSAAPRGISGGAGQRSSTYSAITVESLSTSRALTAAKAVRYTSRMRCLFLAPVALIAAHASPAIAQSVPATPPPLPVSRDAQGCWASAARDPSSGVNQAIGVDERENYRMRLSHKDWQFAEQAPVPIRLRATETPAPEYGPERSQDVSIEALGFRDRTGRSGLVFPLAGSGYNFRYWTKLSLFREGEAAPFAVVANPGGLANRSLRPCLMDLARDDRGSGKPVVTKVTHRNPGSMYITNDDYPPAALRARAEGSTRILLTVSAHGIVSDCAVTETSGNADLDGATCSLLTRRVRLKPALDEAGQPTQGTIAMSISWRIPS</sequence>
<evidence type="ECO:0000313" key="6">
    <source>
        <dbReference type="Proteomes" id="UP000050741"/>
    </source>
</evidence>
<dbReference type="Proteomes" id="UP000050741">
    <property type="component" value="Unassembled WGS sequence"/>
</dbReference>
<keyword evidence="3" id="KW-1133">Transmembrane helix</keyword>
<dbReference type="AlphaFoldDB" id="A0A183CNB7"/>
<dbReference type="InterPro" id="IPR037682">
    <property type="entry name" value="TonB_C"/>
</dbReference>
<dbReference type="GO" id="GO:0016020">
    <property type="term" value="C:membrane"/>
    <property type="evidence" value="ECO:0007669"/>
    <property type="project" value="UniProtKB-SubCell"/>
</dbReference>
<comment type="subcellular location">
    <subcellularLocation>
        <location evidence="1">Membrane</location>
        <topology evidence="1">Single-pass membrane protein</topology>
    </subcellularLocation>
</comment>
<name>A0A183CNB7_GLOPA</name>
<dbReference type="Gene3D" id="3.30.1150.10">
    <property type="match status" value="1"/>
</dbReference>
<evidence type="ECO:0000256" key="2">
    <source>
        <dbReference type="ARBA" id="ARBA00022692"/>
    </source>
</evidence>
<dbReference type="GO" id="GO:0055085">
    <property type="term" value="P:transmembrane transport"/>
    <property type="evidence" value="ECO:0007669"/>
    <property type="project" value="InterPro"/>
</dbReference>
<protein>
    <submittedName>
        <fullName evidence="7">TonB_C domain-containing protein</fullName>
    </submittedName>
</protein>
<proteinExistence type="predicted"/>
<evidence type="ECO:0000256" key="3">
    <source>
        <dbReference type="ARBA" id="ARBA00022989"/>
    </source>
</evidence>
<evidence type="ECO:0000313" key="7">
    <source>
        <dbReference type="WBParaSite" id="GPLIN_001437400"/>
    </source>
</evidence>
<reference evidence="7" key="2">
    <citation type="submission" date="2016-06" db="UniProtKB">
        <authorList>
            <consortium name="WormBaseParasite"/>
        </authorList>
    </citation>
    <scope>IDENTIFICATION</scope>
</reference>
<organism evidence="6 7">
    <name type="scientific">Globodera pallida</name>
    <name type="common">Potato cyst nematode worm</name>
    <name type="synonym">Heterodera pallida</name>
    <dbReference type="NCBI Taxonomy" id="36090"/>
    <lineage>
        <taxon>Eukaryota</taxon>
        <taxon>Metazoa</taxon>
        <taxon>Ecdysozoa</taxon>
        <taxon>Nematoda</taxon>
        <taxon>Chromadorea</taxon>
        <taxon>Rhabditida</taxon>
        <taxon>Tylenchina</taxon>
        <taxon>Tylenchomorpha</taxon>
        <taxon>Tylenchoidea</taxon>
        <taxon>Heteroderidae</taxon>
        <taxon>Heteroderinae</taxon>
        <taxon>Globodera</taxon>
    </lineage>
</organism>
<feature type="domain" description="TonB C-terminal" evidence="5">
    <location>
        <begin position="324"/>
        <end position="417"/>
    </location>
</feature>